<dbReference type="InterPro" id="IPR016130">
    <property type="entry name" value="Tyr_Pase_AS"/>
</dbReference>
<keyword evidence="7" id="KW-0812">Transmembrane</keyword>
<dbReference type="Gene3D" id="3.90.190.10">
    <property type="entry name" value="Protein tyrosine phosphatase superfamily"/>
    <property type="match status" value="2"/>
</dbReference>
<feature type="domain" description="Tyrosine-protein phosphatase" evidence="8">
    <location>
        <begin position="110"/>
        <end position="267"/>
    </location>
</feature>
<keyword evidence="7" id="KW-1133">Transmembrane helix</keyword>
<evidence type="ECO:0000256" key="5">
    <source>
        <dbReference type="ARBA" id="ARBA00022912"/>
    </source>
</evidence>
<dbReference type="InterPro" id="IPR050561">
    <property type="entry name" value="PTP"/>
</dbReference>
<dbReference type="EMBL" id="GIBP01004100">
    <property type="protein sequence ID" value="NDV33069.1"/>
    <property type="molecule type" value="Transcribed_RNA"/>
</dbReference>
<dbReference type="InterPro" id="IPR029260">
    <property type="entry name" value="DSPn"/>
</dbReference>
<dbReference type="SUPFAM" id="SSF52799">
    <property type="entry name" value="(Phosphotyrosine protein) phosphatases II"/>
    <property type="match status" value="2"/>
</dbReference>
<dbReference type="InterPro" id="IPR029021">
    <property type="entry name" value="Prot-tyrosine_phosphatase-like"/>
</dbReference>
<proteinExistence type="inferred from homology"/>
<dbReference type="AlphaFoldDB" id="A0A6B2L7V1"/>
<evidence type="ECO:0000313" key="10">
    <source>
        <dbReference type="EMBL" id="NDV33069.1"/>
    </source>
</evidence>
<keyword evidence="6" id="KW-0131">Cell cycle</keyword>
<dbReference type="Pfam" id="PF14671">
    <property type="entry name" value="DSPn"/>
    <property type="match status" value="1"/>
</dbReference>
<dbReference type="SMART" id="SM00404">
    <property type="entry name" value="PTPc_motif"/>
    <property type="match status" value="1"/>
</dbReference>
<dbReference type="Pfam" id="PF00782">
    <property type="entry name" value="DSPc"/>
    <property type="match status" value="1"/>
</dbReference>
<evidence type="ECO:0000256" key="3">
    <source>
        <dbReference type="ARBA" id="ARBA00022618"/>
    </source>
</evidence>
<dbReference type="PROSITE" id="PS00383">
    <property type="entry name" value="TYR_PHOSPHATASE_1"/>
    <property type="match status" value="1"/>
</dbReference>
<evidence type="ECO:0000256" key="7">
    <source>
        <dbReference type="SAM" id="Phobius"/>
    </source>
</evidence>
<comment type="similarity">
    <text evidence="1">Belongs to the protein-tyrosine phosphatase family. Non-receptor class CDC14 subfamily.</text>
</comment>
<reference evidence="10" key="1">
    <citation type="journal article" date="2020" name="J. Eukaryot. Microbiol.">
        <title>De novo Sequencing, Assembly and Annotation of the Transcriptome for the Free-Living Testate Amoeba Arcella intermedia.</title>
        <authorList>
            <person name="Ribeiro G.M."/>
            <person name="Porfirio-Sousa A.L."/>
            <person name="Maurer-Alcala X.X."/>
            <person name="Katz L.A."/>
            <person name="Lahr D.J.G."/>
        </authorList>
    </citation>
    <scope>NUCLEOTIDE SEQUENCE</scope>
</reference>
<evidence type="ECO:0000259" key="8">
    <source>
        <dbReference type="PROSITE" id="PS50054"/>
    </source>
</evidence>
<dbReference type="CDD" id="cd14499">
    <property type="entry name" value="CDC14_C"/>
    <property type="match status" value="1"/>
</dbReference>
<protein>
    <recommendedName>
        <fullName evidence="2">protein-tyrosine-phosphatase</fullName>
        <ecNumber evidence="2">3.1.3.48</ecNumber>
    </recommendedName>
</protein>
<dbReference type="EC" id="3.1.3.48" evidence="2"/>
<dbReference type="FunFam" id="3.90.190.10:FF:000006">
    <property type="entry name" value="Dual specificity protein phosphatase CDC14B"/>
    <property type="match status" value="1"/>
</dbReference>
<evidence type="ECO:0000256" key="2">
    <source>
        <dbReference type="ARBA" id="ARBA00013064"/>
    </source>
</evidence>
<organism evidence="10">
    <name type="scientific">Arcella intermedia</name>
    <dbReference type="NCBI Taxonomy" id="1963864"/>
    <lineage>
        <taxon>Eukaryota</taxon>
        <taxon>Amoebozoa</taxon>
        <taxon>Tubulinea</taxon>
        <taxon>Elardia</taxon>
        <taxon>Arcellinida</taxon>
        <taxon>Sphaerothecina</taxon>
        <taxon>Arcellidae</taxon>
        <taxon>Arcella</taxon>
    </lineage>
</organism>
<dbReference type="InterPro" id="IPR020422">
    <property type="entry name" value="TYR_PHOSPHATASE_DUAL_dom"/>
</dbReference>
<dbReference type="GO" id="GO:0004725">
    <property type="term" value="F:protein tyrosine phosphatase activity"/>
    <property type="evidence" value="ECO:0007669"/>
    <property type="project" value="UniProtKB-EC"/>
</dbReference>
<dbReference type="InterPro" id="IPR000387">
    <property type="entry name" value="Tyr_Pase_dom"/>
</dbReference>
<dbReference type="PANTHER" id="PTHR23339">
    <property type="entry name" value="TYROSINE SPECIFIC PROTEIN PHOSPHATASE AND DUAL SPECIFICITY PROTEIN PHOSPHATASE"/>
    <property type="match status" value="1"/>
</dbReference>
<dbReference type="GO" id="GO:0051301">
    <property type="term" value="P:cell division"/>
    <property type="evidence" value="ECO:0007669"/>
    <property type="project" value="UniProtKB-KW"/>
</dbReference>
<keyword evidence="5" id="KW-0904">Protein phosphatase</keyword>
<dbReference type="InterPro" id="IPR044506">
    <property type="entry name" value="CDC14_C"/>
</dbReference>
<sequence length="299" mass="34060">MNRLVEKSKKIIKWYSLFSLPINTTNALYLMGGYCIFSLGWTAQQTTETFMQISDFLVFYRDASQGPANYDLDVFACFRAMEKAKALGWIDFNTFDYQEYTFYEQVENGDFNWLVPNKFLAMATPTAVARRTPTTVTHTPEYYIPYFKKNNVTCVIRLNTVEYDRNSFLKEGIDHHDMYFVDGTVPSLAIIDKFIHVCETTPGAIAVHCKQGLGRTGTLIACYLMKHYDFSVPEMIAFLRIQRPGSVVGPQQHFLHSVEAIVKGPKINVPVRRIKKCSLEAPAVISLKKPSSRATPTKV</sequence>
<feature type="transmembrane region" description="Helical" evidence="7">
    <location>
        <begin position="20"/>
        <end position="41"/>
    </location>
</feature>
<evidence type="ECO:0000256" key="4">
    <source>
        <dbReference type="ARBA" id="ARBA00022801"/>
    </source>
</evidence>
<dbReference type="InterPro" id="IPR000340">
    <property type="entry name" value="Dual-sp_phosphatase_cat-dom"/>
</dbReference>
<feature type="domain" description="Tyrosine specific protein phosphatases" evidence="9">
    <location>
        <begin position="192"/>
        <end position="254"/>
    </location>
</feature>
<dbReference type="PRINTS" id="PR00700">
    <property type="entry name" value="PRTYPHPHTASE"/>
</dbReference>
<dbReference type="SMART" id="SM00195">
    <property type="entry name" value="DSPc"/>
    <property type="match status" value="1"/>
</dbReference>
<keyword evidence="4" id="KW-0378">Hydrolase</keyword>
<evidence type="ECO:0000256" key="1">
    <source>
        <dbReference type="ARBA" id="ARBA00007315"/>
    </source>
</evidence>
<dbReference type="PROSITE" id="PS50056">
    <property type="entry name" value="TYR_PHOSPHATASE_2"/>
    <property type="match status" value="1"/>
</dbReference>
<keyword evidence="7" id="KW-0472">Membrane</keyword>
<accession>A0A6B2L7V1</accession>
<dbReference type="InterPro" id="IPR003595">
    <property type="entry name" value="Tyr_Pase_cat"/>
</dbReference>
<dbReference type="PROSITE" id="PS50054">
    <property type="entry name" value="TYR_PHOSPHATASE_DUAL"/>
    <property type="match status" value="1"/>
</dbReference>
<evidence type="ECO:0000259" key="9">
    <source>
        <dbReference type="PROSITE" id="PS50056"/>
    </source>
</evidence>
<dbReference type="InterPro" id="IPR000242">
    <property type="entry name" value="PTP_cat"/>
</dbReference>
<evidence type="ECO:0000256" key="6">
    <source>
        <dbReference type="ARBA" id="ARBA00023306"/>
    </source>
</evidence>
<keyword evidence="3" id="KW-0132">Cell division</keyword>
<name>A0A6B2L7V1_9EUKA</name>